<reference evidence="3 4" key="1">
    <citation type="submission" date="2017-07" db="EMBL/GenBank/DDBJ databases">
        <authorList>
            <person name="Sun Z.S."/>
            <person name="Albrecht U."/>
            <person name="Echele G."/>
            <person name="Lee C.C."/>
        </authorList>
    </citation>
    <scope>NUCLEOTIDE SEQUENCE [LARGE SCALE GENOMIC DNA]</scope>
    <source>
        <strain evidence="3 4">CGMCC 1.12672</strain>
    </source>
</reference>
<dbReference type="Proteomes" id="UP000219494">
    <property type="component" value="Unassembled WGS sequence"/>
</dbReference>
<sequence length="322" mass="34193">MRILCLVLLSALVALASAAWGADIPFAAIRDAEVRLATIGYRLATANAALCDVQRPGTGLQLHTLAQYQPEAREQARRFFGFEGPIAVEGVAPDSPAAQAGVAADDTVVAINGAPLALPSTPTGTAMLIAAEQQLASLPSAAPLTLTLRRDGRERTLRIAPVPQCRSRFELLISDRWEASADGDMVQVASRFLELGDEAATVIVAHELAHNILRHPARLRAARAGSGVLAEFGRSARLYRRTEDEADVLSVYLLANAGFDPMAGARFWRGRGKSIGGGLLRGRSHASPAERARMMEDAARAVGATALRPATSPLIVTRDQPL</sequence>
<evidence type="ECO:0000256" key="1">
    <source>
        <dbReference type="SAM" id="SignalP"/>
    </source>
</evidence>
<gene>
    <name evidence="3" type="ORF">SAMN06297144_1699</name>
</gene>
<dbReference type="RefSeq" id="WP_097063598.1">
    <property type="nucleotide sequence ID" value="NZ_OBMI01000002.1"/>
</dbReference>
<evidence type="ECO:0000313" key="3">
    <source>
        <dbReference type="EMBL" id="SOB86592.1"/>
    </source>
</evidence>
<dbReference type="EMBL" id="OBMI01000002">
    <property type="protein sequence ID" value="SOB86592.1"/>
    <property type="molecule type" value="Genomic_DNA"/>
</dbReference>
<feature type="signal peptide" evidence="1">
    <location>
        <begin position="1"/>
        <end position="21"/>
    </location>
</feature>
<dbReference type="OrthoDB" id="7338723at2"/>
<keyword evidence="1" id="KW-0732">Signal</keyword>
<feature type="domain" description="PDZ" evidence="2">
    <location>
        <begin position="56"/>
        <end position="152"/>
    </location>
</feature>
<evidence type="ECO:0000259" key="2">
    <source>
        <dbReference type="SMART" id="SM00228"/>
    </source>
</evidence>
<proteinExistence type="predicted"/>
<dbReference type="Pfam" id="PF17820">
    <property type="entry name" value="PDZ_6"/>
    <property type="match status" value="1"/>
</dbReference>
<dbReference type="AlphaFoldDB" id="A0A285R2M2"/>
<dbReference type="CDD" id="cd07342">
    <property type="entry name" value="M48C_Oma1_like"/>
    <property type="match status" value="1"/>
</dbReference>
<organism evidence="3 4">
    <name type="scientific">Sphingomonas guangdongensis</name>
    <dbReference type="NCBI Taxonomy" id="1141890"/>
    <lineage>
        <taxon>Bacteria</taxon>
        <taxon>Pseudomonadati</taxon>
        <taxon>Pseudomonadota</taxon>
        <taxon>Alphaproteobacteria</taxon>
        <taxon>Sphingomonadales</taxon>
        <taxon>Sphingomonadaceae</taxon>
        <taxon>Sphingomonas</taxon>
    </lineage>
</organism>
<dbReference type="InterPro" id="IPR041489">
    <property type="entry name" value="PDZ_6"/>
</dbReference>
<dbReference type="InterPro" id="IPR001478">
    <property type="entry name" value="PDZ"/>
</dbReference>
<evidence type="ECO:0000313" key="4">
    <source>
        <dbReference type="Proteomes" id="UP000219494"/>
    </source>
</evidence>
<dbReference type="InterPro" id="IPR036034">
    <property type="entry name" value="PDZ_sf"/>
</dbReference>
<dbReference type="SMART" id="SM00228">
    <property type="entry name" value="PDZ"/>
    <property type="match status" value="1"/>
</dbReference>
<accession>A0A285R2M2</accession>
<feature type="chain" id="PRO_5012538199" evidence="1">
    <location>
        <begin position="22"/>
        <end position="322"/>
    </location>
</feature>
<keyword evidence="4" id="KW-1185">Reference proteome</keyword>
<dbReference type="SUPFAM" id="SSF50156">
    <property type="entry name" value="PDZ domain-like"/>
    <property type="match status" value="1"/>
</dbReference>
<name>A0A285R2M2_9SPHN</name>
<protein>
    <submittedName>
        <fullName evidence="3">PDZ domain-containing protein</fullName>
    </submittedName>
</protein>
<dbReference type="Gene3D" id="2.30.42.10">
    <property type="match status" value="1"/>
</dbReference>